<reference evidence="2 3" key="1">
    <citation type="journal article" date="2016" name="Environ. Microbiol.">
        <title>Genomic resolution of a cold subsurface aquifer community provides metabolic insights for novel microbes adapted to high CO concentrations.</title>
        <authorList>
            <person name="Probst A.J."/>
            <person name="Castelle C.J."/>
            <person name="Singh A."/>
            <person name="Brown C.T."/>
            <person name="Anantharaman K."/>
            <person name="Sharon I."/>
            <person name="Hug L.A."/>
            <person name="Burstein D."/>
            <person name="Emerson J.B."/>
            <person name="Thomas B.C."/>
            <person name="Banfield J.F."/>
        </authorList>
    </citation>
    <scope>NUCLEOTIDE SEQUENCE [LARGE SCALE GENOMIC DNA]</scope>
    <source>
        <strain evidence="2">CG1_02_41_21</strain>
    </source>
</reference>
<dbReference type="Pfam" id="PF04020">
    <property type="entry name" value="Phage_holin_4_2"/>
    <property type="match status" value="1"/>
</dbReference>
<proteinExistence type="predicted"/>
<evidence type="ECO:0000256" key="1">
    <source>
        <dbReference type="SAM" id="Phobius"/>
    </source>
</evidence>
<accession>A0A1J4T719</accession>
<dbReference type="PANTHER" id="PTHR37309:SF1">
    <property type="entry name" value="SLR0284 PROTEIN"/>
    <property type="match status" value="1"/>
</dbReference>
<evidence type="ECO:0008006" key="4">
    <source>
        <dbReference type="Google" id="ProtNLM"/>
    </source>
</evidence>
<protein>
    <recommendedName>
        <fullName evidence="4">Phage holin family protein</fullName>
    </recommendedName>
</protein>
<comment type="caution">
    <text evidence="2">The sequence shown here is derived from an EMBL/GenBank/DDBJ whole genome shotgun (WGS) entry which is preliminary data.</text>
</comment>
<feature type="transmembrane region" description="Helical" evidence="1">
    <location>
        <begin position="62"/>
        <end position="81"/>
    </location>
</feature>
<sequence length="112" mass="12308">MKLIVRLLLNALALLAASYLISGVDVANFYTALIAAIILGLVNAVIRPLLILLTLPITILTLGLFTLVINSLLVLFVASFVKGFSVLGFWPAFFLSLFLWLVSWFTNLILKD</sequence>
<evidence type="ECO:0000313" key="3">
    <source>
        <dbReference type="Proteomes" id="UP000182860"/>
    </source>
</evidence>
<name>A0A1J4T719_9BACT</name>
<dbReference type="EMBL" id="MNUV01000022">
    <property type="protein sequence ID" value="OIO07924.1"/>
    <property type="molecule type" value="Genomic_DNA"/>
</dbReference>
<feature type="transmembrane region" description="Helical" evidence="1">
    <location>
        <begin position="87"/>
        <end position="110"/>
    </location>
</feature>
<dbReference type="Proteomes" id="UP000182860">
    <property type="component" value="Unassembled WGS sequence"/>
</dbReference>
<keyword evidence="1" id="KW-1133">Transmembrane helix</keyword>
<keyword evidence="1" id="KW-0472">Membrane</keyword>
<evidence type="ECO:0000313" key="2">
    <source>
        <dbReference type="EMBL" id="OIO07924.1"/>
    </source>
</evidence>
<organism evidence="2 3">
    <name type="scientific">Candidatus Falkowbacteria bacterium CG1_02_41_21</name>
    <dbReference type="NCBI Taxonomy" id="1805147"/>
    <lineage>
        <taxon>Bacteria</taxon>
        <taxon>Candidatus Falkowiibacteriota</taxon>
    </lineage>
</organism>
<dbReference type="AlphaFoldDB" id="A0A1J4T719"/>
<feature type="transmembrane region" description="Helical" evidence="1">
    <location>
        <begin position="33"/>
        <end position="55"/>
    </location>
</feature>
<keyword evidence="1" id="KW-0812">Transmembrane</keyword>
<dbReference type="PANTHER" id="PTHR37309">
    <property type="entry name" value="SLR0284 PROTEIN"/>
    <property type="match status" value="1"/>
</dbReference>
<gene>
    <name evidence="2" type="ORF">AUJ35_01295</name>
</gene>
<dbReference type="InterPro" id="IPR007165">
    <property type="entry name" value="Phage_holin_4_2"/>
</dbReference>